<feature type="region of interest" description="Disordered" evidence="2">
    <location>
        <begin position="510"/>
        <end position="598"/>
    </location>
</feature>
<evidence type="ECO:0000256" key="2">
    <source>
        <dbReference type="SAM" id="MobiDB-lite"/>
    </source>
</evidence>
<feature type="compositionally biased region" description="Polar residues" evidence="2">
    <location>
        <begin position="510"/>
        <end position="522"/>
    </location>
</feature>
<feature type="compositionally biased region" description="Polar residues" evidence="2">
    <location>
        <begin position="577"/>
        <end position="597"/>
    </location>
</feature>
<gene>
    <name evidence="3" type="ORF">TWF102_000235</name>
</gene>
<evidence type="ECO:0000313" key="4">
    <source>
        <dbReference type="Proteomes" id="UP000475325"/>
    </source>
</evidence>
<feature type="compositionally biased region" description="Basic residues" evidence="2">
    <location>
        <begin position="800"/>
        <end position="809"/>
    </location>
</feature>
<evidence type="ECO:0000313" key="3">
    <source>
        <dbReference type="EMBL" id="KAF3113580.1"/>
    </source>
</evidence>
<feature type="compositionally biased region" description="Polar residues" evidence="2">
    <location>
        <begin position="776"/>
        <end position="791"/>
    </location>
</feature>
<organism evidence="3 4">
    <name type="scientific">Orbilia oligospora</name>
    <name type="common">Nematode-trapping fungus</name>
    <name type="synonym">Arthrobotrys oligospora</name>
    <dbReference type="NCBI Taxonomy" id="2813651"/>
    <lineage>
        <taxon>Eukaryota</taxon>
        <taxon>Fungi</taxon>
        <taxon>Dikarya</taxon>
        <taxon>Ascomycota</taxon>
        <taxon>Pezizomycotina</taxon>
        <taxon>Orbiliomycetes</taxon>
        <taxon>Orbiliales</taxon>
        <taxon>Orbiliaceae</taxon>
        <taxon>Orbilia</taxon>
    </lineage>
</organism>
<reference evidence="3 4" key="1">
    <citation type="submission" date="2019-06" db="EMBL/GenBank/DDBJ databases">
        <authorList>
            <person name="Palmer J.M."/>
        </authorList>
    </citation>
    <scope>NUCLEOTIDE SEQUENCE [LARGE SCALE GENOMIC DNA]</scope>
    <source>
        <strain evidence="3 4">TWF102</strain>
    </source>
</reference>
<name>A0A7C8JH94_ORBOL</name>
<proteinExistence type="predicted"/>
<feature type="compositionally biased region" description="Low complexity" evidence="2">
    <location>
        <begin position="14"/>
        <end position="29"/>
    </location>
</feature>
<feature type="region of interest" description="Disordered" evidence="2">
    <location>
        <begin position="750"/>
        <end position="820"/>
    </location>
</feature>
<dbReference type="Proteomes" id="UP000475325">
    <property type="component" value="Unassembled WGS sequence"/>
</dbReference>
<feature type="coiled-coil region" evidence="1">
    <location>
        <begin position="118"/>
        <end position="173"/>
    </location>
</feature>
<feature type="compositionally biased region" description="Polar residues" evidence="2">
    <location>
        <begin position="532"/>
        <end position="555"/>
    </location>
</feature>
<protein>
    <submittedName>
        <fullName evidence="3">Uncharacterized protein</fullName>
    </submittedName>
</protein>
<feature type="compositionally biased region" description="Polar residues" evidence="2">
    <location>
        <begin position="44"/>
        <end position="55"/>
    </location>
</feature>
<sequence length="820" mass="90301">MLSSFGSLFGPKKGSGNNTSSLSTPNPNGEQRNQKKSASGYETEYQNHVVGNSSQTHRRSDVGLGSNSSLSDAHGMGSGSRENPGSIRSRLVDQFQSSLNTTIADSIRKVCTHWDSQIHNLESNYQDGLKERNNFKSENQKLTSKVKALEEKIHTLETEVREKVTLLRELQSDHLKTAGSRKLAPSSSAISQGFEDLERRIKDAVFAQLVRLNIDDPCIQAILEHQPFLEAVEAIMAENISPSAFEAVQESERKGLLLWAIQGVIHDVLNKKIMNIYMPGLNSSELQVVKKILDIISLSEECQGIKSAHEWRADTYRRLAYWAENVKELNKHTENSAAIGEVGQIFSDLTDGTIKDITRILEPLFDKSLKGKNFSSLIMDIVDRAFQFSILIGSQAARYELRRDVGKTDDFKIVPDHLSEGADTANNWNVPLFYIVPALVKTSSEDGDVYDVPELLVHGKMYALFISSDSAGGQQDVAENTTMQLTSSANRGDLEGQDIGAITNFETSQNAVNGSLNETRGMQITPRPKSPTMDSSKQTSYADTLRNGSNQSVTEFSEIKPEQEPIVISRCKDVGSGDQTPKNEPNGVTTTTASGTGENDALGEAFDMASQFGSGVQGARHQRESTKTNRMITQPGSLELQYQATQKGQKELLEGLSSSGYLPHPTKIQALSTRPKAPSITEQAAIPQQETSEAILESRFLSQNPVETEPIPPRIQTQDSATPVSHTTLAASEAEEISHPQVPFGIQLQPSLENSTSPISQNQEITPKREPEHWQPNPQLTKSDNETSLTHFSHCDQAKLSKKQRRKQKRMDGGCKPQGK</sequence>
<feature type="region of interest" description="Disordered" evidence="2">
    <location>
        <begin position="705"/>
        <end position="729"/>
    </location>
</feature>
<evidence type="ECO:0000256" key="1">
    <source>
        <dbReference type="SAM" id="Coils"/>
    </source>
</evidence>
<feature type="compositionally biased region" description="Polar residues" evidence="2">
    <location>
        <begin position="750"/>
        <end position="765"/>
    </location>
</feature>
<comment type="caution">
    <text evidence="3">The sequence shown here is derived from an EMBL/GenBank/DDBJ whole genome shotgun (WGS) entry which is preliminary data.</text>
</comment>
<dbReference type="EMBL" id="WIQW01000001">
    <property type="protein sequence ID" value="KAF3113580.1"/>
    <property type="molecule type" value="Genomic_DNA"/>
</dbReference>
<keyword evidence="1" id="KW-0175">Coiled coil</keyword>
<dbReference type="AlphaFoldDB" id="A0A7C8JH94"/>
<feature type="region of interest" description="Disordered" evidence="2">
    <location>
        <begin position="1"/>
        <end position="86"/>
    </location>
</feature>
<accession>A0A7C8JH94</accession>
<feature type="compositionally biased region" description="Polar residues" evidence="2">
    <location>
        <begin position="715"/>
        <end position="729"/>
    </location>
</feature>